<accession>A0A5J5GI90</accession>
<gene>
    <name evidence="10" type="ORF">F3S47_10540</name>
</gene>
<reference evidence="10 11" key="1">
    <citation type="submission" date="2019-09" db="EMBL/GenBank/DDBJ databases">
        <authorList>
            <person name="Park J.-S."/>
            <person name="Choi H.-J."/>
        </authorList>
    </citation>
    <scope>NUCLEOTIDE SEQUENCE [LARGE SCALE GENOMIC DNA]</scope>
    <source>
        <strain evidence="10 11">176SS1-4</strain>
    </source>
</reference>
<evidence type="ECO:0000256" key="3">
    <source>
        <dbReference type="ARBA" id="ARBA00022553"/>
    </source>
</evidence>
<dbReference type="GO" id="GO:0005524">
    <property type="term" value="F:ATP binding"/>
    <property type="evidence" value="ECO:0007669"/>
    <property type="project" value="UniProtKB-KW"/>
</dbReference>
<keyword evidence="4" id="KW-0808">Transferase</keyword>
<dbReference type="RefSeq" id="WP_150445229.1">
    <property type="nucleotide sequence ID" value="NZ_VYQE01000003.1"/>
</dbReference>
<keyword evidence="7" id="KW-0067">ATP-binding</keyword>
<dbReference type="EMBL" id="VYQE01000003">
    <property type="protein sequence ID" value="KAA9007946.1"/>
    <property type="molecule type" value="Genomic_DNA"/>
</dbReference>
<evidence type="ECO:0000256" key="2">
    <source>
        <dbReference type="ARBA" id="ARBA00012438"/>
    </source>
</evidence>
<keyword evidence="8" id="KW-1133">Transmembrane helix</keyword>
<dbReference type="PANTHER" id="PTHR41523">
    <property type="entry name" value="TWO-COMPONENT SYSTEM SENSOR PROTEIN"/>
    <property type="match status" value="1"/>
</dbReference>
<proteinExistence type="predicted"/>
<evidence type="ECO:0000313" key="10">
    <source>
        <dbReference type="EMBL" id="KAA9007946.1"/>
    </source>
</evidence>
<dbReference type="Proteomes" id="UP000326554">
    <property type="component" value="Unassembled WGS sequence"/>
</dbReference>
<dbReference type="Gene3D" id="3.30.450.20">
    <property type="entry name" value="PAS domain"/>
    <property type="match status" value="2"/>
</dbReference>
<feature type="transmembrane region" description="Helical" evidence="8">
    <location>
        <begin position="283"/>
        <end position="311"/>
    </location>
</feature>
<evidence type="ECO:0000313" key="11">
    <source>
        <dbReference type="Proteomes" id="UP000326554"/>
    </source>
</evidence>
<dbReference type="Pfam" id="PF07568">
    <property type="entry name" value="HisKA_2"/>
    <property type="match status" value="1"/>
</dbReference>
<keyword evidence="5" id="KW-0547">Nucleotide-binding</keyword>
<dbReference type="PANTHER" id="PTHR41523:SF8">
    <property type="entry name" value="ETHYLENE RESPONSE SENSOR PROTEIN"/>
    <property type="match status" value="1"/>
</dbReference>
<evidence type="ECO:0000259" key="9">
    <source>
        <dbReference type="Pfam" id="PF07568"/>
    </source>
</evidence>
<keyword evidence="6" id="KW-0418">Kinase</keyword>
<feature type="transmembrane region" description="Helical" evidence="8">
    <location>
        <begin position="12"/>
        <end position="35"/>
    </location>
</feature>
<dbReference type="AlphaFoldDB" id="A0A5J5GI90"/>
<evidence type="ECO:0000256" key="6">
    <source>
        <dbReference type="ARBA" id="ARBA00022777"/>
    </source>
</evidence>
<protein>
    <recommendedName>
        <fullName evidence="2">histidine kinase</fullName>
        <ecNumber evidence="2">2.7.13.3</ecNumber>
    </recommendedName>
</protein>
<evidence type="ECO:0000256" key="8">
    <source>
        <dbReference type="SAM" id="Phobius"/>
    </source>
</evidence>
<dbReference type="GO" id="GO:0004673">
    <property type="term" value="F:protein histidine kinase activity"/>
    <property type="evidence" value="ECO:0007669"/>
    <property type="project" value="UniProtKB-EC"/>
</dbReference>
<sequence>MPDERQEEGRGWGLTFRVIALLSLALLPLGLIAVVQTREYEREALRRSELALLALTERAASRQSELIASARGVSFALSGTLPPLLDDPDVCSEALADVIRLEERFSVIGFLPVDGNVTCSTVGEPVDLRGSETYEMLQDNPRRQVTATRRGVISQEWVVVVTEPVFIEGSYTGSVTVSIPHRQLARTGNEDVLQDAGTRPLQLLTFNSAGDLLSQLVGETELTESELPPGEMVDMASDGARAFTTRSRTGDLRTYAVTPIVPGQVFALGIWEPEIYRWSGLPAGLSAILFPVLMWAMSLIVALLAMHRLVLDHIHKLRSKMRNFGRSRRLVETPPRFGTPSEFREMDAEFMAMAENVLRDEAQLENAVREKNILLKEIHHRVKNNLQLLSSITSMKRRKAESEEARGVLRSLQDRILSLAAIHRNLYLSKDMTAVEAERLIKDILAQRGLTPGHAEVALRIDPVRLVPQQAVPLSLFVAEGLSQGMSEDGSFAAVRLTLTEGNDQMVTLAIEVGPRKAGIDLSDAAVGESLMAAFADQLGGSLERTDLGEGRERLAVRFRAISAVPDAMDY</sequence>
<dbReference type="EC" id="2.7.13.3" evidence="2"/>
<organism evidence="10 11">
    <name type="scientific">Histidinibacterium aquaticum</name>
    <dbReference type="NCBI Taxonomy" id="2613962"/>
    <lineage>
        <taxon>Bacteria</taxon>
        <taxon>Pseudomonadati</taxon>
        <taxon>Pseudomonadota</taxon>
        <taxon>Alphaproteobacteria</taxon>
        <taxon>Rhodobacterales</taxon>
        <taxon>Paracoccaceae</taxon>
        <taxon>Histidinibacterium</taxon>
    </lineage>
</organism>
<keyword evidence="8" id="KW-0472">Membrane</keyword>
<comment type="caution">
    <text evidence="10">The sequence shown here is derived from an EMBL/GenBank/DDBJ whole genome shotgun (WGS) entry which is preliminary data.</text>
</comment>
<keyword evidence="3" id="KW-0597">Phosphoprotein</keyword>
<keyword evidence="11" id="KW-1185">Reference proteome</keyword>
<dbReference type="CDD" id="cd18773">
    <property type="entry name" value="PDC1_HK_sensor"/>
    <property type="match status" value="1"/>
</dbReference>
<comment type="catalytic activity">
    <reaction evidence="1">
        <text>ATP + protein L-histidine = ADP + protein N-phospho-L-histidine.</text>
        <dbReference type="EC" id="2.7.13.3"/>
    </reaction>
</comment>
<keyword evidence="8" id="KW-0812">Transmembrane</keyword>
<evidence type="ECO:0000256" key="1">
    <source>
        <dbReference type="ARBA" id="ARBA00000085"/>
    </source>
</evidence>
<evidence type="ECO:0000256" key="7">
    <source>
        <dbReference type="ARBA" id="ARBA00022840"/>
    </source>
</evidence>
<evidence type="ECO:0000256" key="5">
    <source>
        <dbReference type="ARBA" id="ARBA00022741"/>
    </source>
</evidence>
<name>A0A5J5GI90_9RHOB</name>
<feature type="domain" description="Signal transduction histidine kinase subgroup 2 dimerisation and phosphoacceptor" evidence="9">
    <location>
        <begin position="377"/>
        <end position="446"/>
    </location>
</feature>
<evidence type="ECO:0000256" key="4">
    <source>
        <dbReference type="ARBA" id="ARBA00022679"/>
    </source>
</evidence>
<dbReference type="InterPro" id="IPR011495">
    <property type="entry name" value="Sig_transdc_His_kin_sub2_dim/P"/>
</dbReference>